<reference evidence="1 2" key="1">
    <citation type="submission" date="2020-11" db="EMBL/GenBank/DDBJ databases">
        <authorList>
            <person name="Wallbank WR R."/>
            <person name="Pardo Diaz C."/>
            <person name="Kozak K."/>
            <person name="Martin S."/>
            <person name="Jiggins C."/>
            <person name="Moest M."/>
            <person name="Warren A I."/>
            <person name="Generalovic N T."/>
            <person name="Byers J.R.P. K."/>
            <person name="Montejo-Kovacevich G."/>
            <person name="Yen C E."/>
        </authorList>
    </citation>
    <scope>NUCLEOTIDE SEQUENCE [LARGE SCALE GENOMIC DNA]</scope>
</reference>
<gene>
    <name evidence="1" type="ORF">HERILL_LOCUS2130</name>
</gene>
<protein>
    <submittedName>
        <fullName evidence="1">Uncharacterized protein</fullName>
    </submittedName>
</protein>
<accession>A0A7R8YN43</accession>
<dbReference type="Proteomes" id="UP000594454">
    <property type="component" value="Chromosome 1"/>
</dbReference>
<organism evidence="1 2">
    <name type="scientific">Hermetia illucens</name>
    <name type="common">Black soldier fly</name>
    <dbReference type="NCBI Taxonomy" id="343691"/>
    <lineage>
        <taxon>Eukaryota</taxon>
        <taxon>Metazoa</taxon>
        <taxon>Ecdysozoa</taxon>
        <taxon>Arthropoda</taxon>
        <taxon>Hexapoda</taxon>
        <taxon>Insecta</taxon>
        <taxon>Pterygota</taxon>
        <taxon>Neoptera</taxon>
        <taxon>Endopterygota</taxon>
        <taxon>Diptera</taxon>
        <taxon>Brachycera</taxon>
        <taxon>Stratiomyomorpha</taxon>
        <taxon>Stratiomyidae</taxon>
        <taxon>Hermetiinae</taxon>
        <taxon>Hermetia</taxon>
    </lineage>
</organism>
<proteinExistence type="predicted"/>
<sequence length="79" mass="8289">MQVPARFTTCTAHDKADKLQQAAMGRGPGAGGRRARGLLSGCTCEKVGSAACRSQKQQIIGRSGVIQIYLAEVRVSGKV</sequence>
<name>A0A7R8YN43_HERIL</name>
<evidence type="ECO:0000313" key="1">
    <source>
        <dbReference type="EMBL" id="CAD7078886.1"/>
    </source>
</evidence>
<dbReference type="EMBL" id="LR899009">
    <property type="protein sequence ID" value="CAD7078886.1"/>
    <property type="molecule type" value="Genomic_DNA"/>
</dbReference>
<evidence type="ECO:0000313" key="2">
    <source>
        <dbReference type="Proteomes" id="UP000594454"/>
    </source>
</evidence>
<keyword evidence="2" id="KW-1185">Reference proteome</keyword>
<dbReference type="InParanoid" id="A0A7R8YN43"/>
<dbReference type="AlphaFoldDB" id="A0A7R8YN43"/>